<feature type="signal peptide" evidence="2">
    <location>
        <begin position="1"/>
        <end position="27"/>
    </location>
</feature>
<protein>
    <recommendedName>
        <fullName evidence="7">GerMN domain-containing protein</fullName>
    </recommendedName>
</protein>
<organism evidence="5 6">
    <name type="scientific">Sporichthya brevicatena</name>
    <dbReference type="NCBI Taxonomy" id="171442"/>
    <lineage>
        <taxon>Bacteria</taxon>
        <taxon>Bacillati</taxon>
        <taxon>Actinomycetota</taxon>
        <taxon>Actinomycetes</taxon>
        <taxon>Sporichthyales</taxon>
        <taxon>Sporichthyaceae</taxon>
        <taxon>Sporichthya</taxon>
    </lineage>
</organism>
<evidence type="ECO:0000259" key="4">
    <source>
        <dbReference type="Pfam" id="PF24837"/>
    </source>
</evidence>
<evidence type="ECO:0000313" key="6">
    <source>
        <dbReference type="Proteomes" id="UP001500957"/>
    </source>
</evidence>
<dbReference type="Pfam" id="PF24837">
    <property type="entry name" value="AMIN-like"/>
    <property type="match status" value="1"/>
</dbReference>
<evidence type="ECO:0000313" key="5">
    <source>
        <dbReference type="EMBL" id="GAA0633125.1"/>
    </source>
</evidence>
<evidence type="ECO:0000259" key="3">
    <source>
        <dbReference type="Pfam" id="PF10646"/>
    </source>
</evidence>
<evidence type="ECO:0000256" key="2">
    <source>
        <dbReference type="SAM" id="SignalP"/>
    </source>
</evidence>
<dbReference type="InterPro" id="IPR056303">
    <property type="entry name" value="AMIN-like"/>
</dbReference>
<dbReference type="Proteomes" id="UP001500957">
    <property type="component" value="Unassembled WGS sequence"/>
</dbReference>
<reference evidence="5 6" key="1">
    <citation type="journal article" date="2019" name="Int. J. Syst. Evol. Microbiol.">
        <title>The Global Catalogue of Microorganisms (GCM) 10K type strain sequencing project: providing services to taxonomists for standard genome sequencing and annotation.</title>
        <authorList>
            <consortium name="The Broad Institute Genomics Platform"/>
            <consortium name="The Broad Institute Genome Sequencing Center for Infectious Disease"/>
            <person name="Wu L."/>
            <person name="Ma J."/>
        </authorList>
    </citation>
    <scope>NUCLEOTIDE SEQUENCE [LARGE SCALE GENOMIC DNA]</scope>
    <source>
        <strain evidence="5 6">JCM 10671</strain>
    </source>
</reference>
<sequence>MFRRKTPRIRSVLLSVALLAGASATLAVPSLADAAGGSSGTSKLVAIRTATHPGYDRLVFEFSGKLPSHTFVQWAPRIAHDGSGDTVPAAGNAFLQIGLGGVTGYTKNYASTFGPLRRSTGNQNLNEVVHAGEFEGMVSFGAALMARTSYSVLKLTKPSRVVIDIRNDYARTRVPVYFTNQATAETRSVWRDVPAGAPATGALHRMFAGPTAAESAAGVGNMLSKATGFTNLSISNGIARVRLTGGCSAGGGAFSIANQIDATLSHYPTVRWVKIYSPTGQTGAPTGNSDSLPTCLEP</sequence>
<dbReference type="InterPro" id="IPR019606">
    <property type="entry name" value="GerMN"/>
</dbReference>
<dbReference type="Pfam" id="PF10646">
    <property type="entry name" value="Germane"/>
    <property type="match status" value="1"/>
</dbReference>
<gene>
    <name evidence="5" type="ORF">GCM10009547_41320</name>
</gene>
<feature type="domain" description="GerMN" evidence="3">
    <location>
        <begin position="175"/>
        <end position="276"/>
    </location>
</feature>
<dbReference type="RefSeq" id="WP_344608314.1">
    <property type="nucleotide sequence ID" value="NZ_BAAAHE010000044.1"/>
</dbReference>
<evidence type="ECO:0000256" key="1">
    <source>
        <dbReference type="SAM" id="MobiDB-lite"/>
    </source>
</evidence>
<feature type="compositionally biased region" description="Polar residues" evidence="1">
    <location>
        <begin position="278"/>
        <end position="292"/>
    </location>
</feature>
<feature type="region of interest" description="Disordered" evidence="1">
    <location>
        <begin position="278"/>
        <end position="298"/>
    </location>
</feature>
<evidence type="ECO:0008006" key="7">
    <source>
        <dbReference type="Google" id="ProtNLM"/>
    </source>
</evidence>
<feature type="chain" id="PRO_5046261587" description="GerMN domain-containing protein" evidence="2">
    <location>
        <begin position="28"/>
        <end position="298"/>
    </location>
</feature>
<proteinExistence type="predicted"/>
<name>A0ABN1H8J7_9ACTN</name>
<feature type="domain" description="AMIN-like" evidence="4">
    <location>
        <begin position="44"/>
        <end position="166"/>
    </location>
</feature>
<accession>A0ABN1H8J7</accession>
<keyword evidence="2" id="KW-0732">Signal</keyword>
<comment type="caution">
    <text evidence="5">The sequence shown here is derived from an EMBL/GenBank/DDBJ whole genome shotgun (WGS) entry which is preliminary data.</text>
</comment>
<keyword evidence="6" id="KW-1185">Reference proteome</keyword>
<dbReference type="EMBL" id="BAAAHE010000044">
    <property type="protein sequence ID" value="GAA0633125.1"/>
    <property type="molecule type" value="Genomic_DNA"/>
</dbReference>